<sequence length="70" mass="7827">MDARTAAAEPTPFPVIGADADERCPRCESDRVRAIDMLEPIRDDGAGDPLFECRECGFAWGEIVREMLER</sequence>
<reference evidence="1 2" key="1">
    <citation type="submission" date="2019-12" db="EMBL/GenBank/DDBJ databases">
        <authorList>
            <person name="Kim Y.S."/>
        </authorList>
    </citation>
    <scope>NUCLEOTIDE SEQUENCE [LARGE SCALE GENOMIC DNA]</scope>
    <source>
        <strain evidence="1 2">MMS17-SY077</strain>
    </source>
</reference>
<protein>
    <submittedName>
        <fullName evidence="1">Uncharacterized protein</fullName>
    </submittedName>
</protein>
<dbReference type="EMBL" id="WSTA01000135">
    <property type="protein sequence ID" value="MWC00381.1"/>
    <property type="molecule type" value="Genomic_DNA"/>
</dbReference>
<gene>
    <name evidence="1" type="ORF">GB864_17720</name>
</gene>
<accession>A0A6I4P197</accession>
<organism evidence="1 2">
    <name type="scientific">Agromyces seonyuensis</name>
    <dbReference type="NCBI Taxonomy" id="2662446"/>
    <lineage>
        <taxon>Bacteria</taxon>
        <taxon>Bacillati</taxon>
        <taxon>Actinomycetota</taxon>
        <taxon>Actinomycetes</taxon>
        <taxon>Micrococcales</taxon>
        <taxon>Microbacteriaceae</taxon>
        <taxon>Agromyces</taxon>
    </lineage>
</organism>
<proteinExistence type="predicted"/>
<keyword evidence="2" id="KW-1185">Reference proteome</keyword>
<dbReference type="RefSeq" id="WP_160427013.1">
    <property type="nucleotide sequence ID" value="NZ_WSTA01000135.1"/>
</dbReference>
<evidence type="ECO:0000313" key="1">
    <source>
        <dbReference type="EMBL" id="MWC00381.1"/>
    </source>
</evidence>
<dbReference type="Proteomes" id="UP000438182">
    <property type="component" value="Unassembled WGS sequence"/>
</dbReference>
<dbReference type="AlphaFoldDB" id="A0A6I4P197"/>
<comment type="caution">
    <text evidence="1">The sequence shown here is derived from an EMBL/GenBank/DDBJ whole genome shotgun (WGS) entry which is preliminary data.</text>
</comment>
<name>A0A6I4P197_9MICO</name>
<evidence type="ECO:0000313" key="2">
    <source>
        <dbReference type="Proteomes" id="UP000438182"/>
    </source>
</evidence>